<evidence type="ECO:0000313" key="2">
    <source>
        <dbReference type="EMBL" id="MQP14315.1"/>
    </source>
</evidence>
<dbReference type="RefSeq" id="WP_153090745.1">
    <property type="nucleotide sequence ID" value="NZ_VZAH01000078.1"/>
</dbReference>
<name>A0A6G1VL87_9BACT</name>
<dbReference type="OrthoDB" id="1035710at2"/>
<gene>
    <name evidence="2" type="ORF">F7D25_07805</name>
</gene>
<proteinExistence type="predicted"/>
<dbReference type="Proteomes" id="UP000477980">
    <property type="component" value="Unassembled WGS sequence"/>
</dbReference>
<reference evidence="2 3" key="1">
    <citation type="submission" date="2019-09" db="EMBL/GenBank/DDBJ databases">
        <title>Distinct polysaccharide growth profiles of human intestinal Prevotella copri isolates.</title>
        <authorList>
            <person name="Fehlner-Peach H."/>
            <person name="Magnabosco C."/>
            <person name="Raghavan V."/>
            <person name="Scher J.U."/>
            <person name="Tett A."/>
            <person name="Cox L.M."/>
            <person name="Gottsegen C."/>
            <person name="Watters A."/>
            <person name="Wiltshire- Gordon J.D."/>
            <person name="Segata N."/>
            <person name="Bonneau R."/>
            <person name="Littman D.R."/>
        </authorList>
    </citation>
    <scope>NUCLEOTIDE SEQUENCE [LARGE SCALE GENOMIC DNA]</scope>
    <source>
        <strain evidence="3">iAA917</strain>
    </source>
</reference>
<protein>
    <submittedName>
        <fullName evidence="2">Uncharacterized protein</fullName>
    </submittedName>
</protein>
<comment type="caution">
    <text evidence="2">The sequence shown here is derived from an EMBL/GenBank/DDBJ whole genome shotgun (WGS) entry which is preliminary data.</text>
</comment>
<dbReference type="EMBL" id="VZAH01000078">
    <property type="protein sequence ID" value="MQP14315.1"/>
    <property type="molecule type" value="Genomic_DNA"/>
</dbReference>
<evidence type="ECO:0000313" key="3">
    <source>
        <dbReference type="Proteomes" id="UP000477980"/>
    </source>
</evidence>
<accession>A0A6G1VL87</accession>
<dbReference type="AlphaFoldDB" id="A0A6G1VL87"/>
<sequence length="129" mass="14877">MNKRIYLVRMNYVRYDGNHYLLYLNEKKIENYQPDSNMMESESDGETVTAYSYEGSEPDGSVKIEATSAGYNDFVAGLVRTRYSQNDVEAILCNHGDGDTAHEAEYQAFQEWREQAKEIAKEILERDIA</sequence>
<organism evidence="2 3">
    <name type="scientific">Segatella copri</name>
    <dbReference type="NCBI Taxonomy" id="165179"/>
    <lineage>
        <taxon>Bacteria</taxon>
        <taxon>Pseudomonadati</taxon>
        <taxon>Bacteroidota</taxon>
        <taxon>Bacteroidia</taxon>
        <taxon>Bacteroidales</taxon>
        <taxon>Prevotellaceae</taxon>
        <taxon>Segatella</taxon>
    </lineage>
</organism>
<evidence type="ECO:0000256" key="1">
    <source>
        <dbReference type="SAM" id="MobiDB-lite"/>
    </source>
</evidence>
<feature type="region of interest" description="Disordered" evidence="1">
    <location>
        <begin position="35"/>
        <end position="56"/>
    </location>
</feature>